<comment type="caution">
    <text evidence="5">The sequence shown here is derived from an EMBL/GenBank/DDBJ whole genome shotgun (WGS) entry which is preliminary data.</text>
</comment>
<name>A0A1X2I3F9_9FUNG</name>
<dbReference type="InterPro" id="IPR036390">
    <property type="entry name" value="WH_DNA-bd_sf"/>
</dbReference>
<feature type="region of interest" description="Disordered" evidence="3">
    <location>
        <begin position="354"/>
        <end position="442"/>
    </location>
</feature>
<organism evidence="5 6">
    <name type="scientific">Absidia repens</name>
    <dbReference type="NCBI Taxonomy" id="90262"/>
    <lineage>
        <taxon>Eukaryota</taxon>
        <taxon>Fungi</taxon>
        <taxon>Fungi incertae sedis</taxon>
        <taxon>Mucoromycota</taxon>
        <taxon>Mucoromycotina</taxon>
        <taxon>Mucoromycetes</taxon>
        <taxon>Mucorales</taxon>
        <taxon>Cunninghamellaceae</taxon>
        <taxon>Absidia</taxon>
    </lineage>
</organism>
<dbReference type="SMART" id="SM00684">
    <property type="entry name" value="DM15"/>
    <property type="match status" value="3"/>
</dbReference>
<dbReference type="SMART" id="SM00715">
    <property type="entry name" value="LA"/>
    <property type="match status" value="1"/>
</dbReference>
<dbReference type="SUPFAM" id="SSF46785">
    <property type="entry name" value="Winged helix' DNA-binding domain"/>
    <property type="match status" value="1"/>
</dbReference>
<feature type="compositionally biased region" description="Polar residues" evidence="3">
    <location>
        <begin position="407"/>
        <end position="428"/>
    </location>
</feature>
<dbReference type="Pfam" id="PF21071">
    <property type="entry name" value="LARP1_HEAT"/>
    <property type="match status" value="1"/>
</dbReference>
<dbReference type="InterPro" id="IPR036388">
    <property type="entry name" value="WH-like_DNA-bd_sf"/>
</dbReference>
<feature type="compositionally biased region" description="Basic and acidic residues" evidence="3">
    <location>
        <begin position="196"/>
        <end position="207"/>
    </location>
</feature>
<dbReference type="AlphaFoldDB" id="A0A1X2I3F9"/>
<dbReference type="PANTHER" id="PTHR22792:SF132">
    <property type="entry name" value="LA-RELATED PROTEIN 1"/>
    <property type="match status" value="1"/>
</dbReference>
<dbReference type="GO" id="GO:0005829">
    <property type="term" value="C:cytosol"/>
    <property type="evidence" value="ECO:0007669"/>
    <property type="project" value="TreeGrafter"/>
</dbReference>
<dbReference type="OrthoDB" id="340227at2759"/>
<reference evidence="5 6" key="1">
    <citation type="submission" date="2016-07" db="EMBL/GenBank/DDBJ databases">
        <title>Pervasive Adenine N6-methylation of Active Genes in Fungi.</title>
        <authorList>
            <consortium name="DOE Joint Genome Institute"/>
            <person name="Mondo S.J."/>
            <person name="Dannebaum R.O."/>
            <person name="Kuo R.C."/>
            <person name="Labutti K."/>
            <person name="Haridas S."/>
            <person name="Kuo A."/>
            <person name="Salamov A."/>
            <person name="Ahrendt S.R."/>
            <person name="Lipzen A."/>
            <person name="Sullivan W."/>
            <person name="Andreopoulos W.B."/>
            <person name="Clum A."/>
            <person name="Lindquist E."/>
            <person name="Daum C."/>
            <person name="Ramamoorthy G.K."/>
            <person name="Gryganskyi A."/>
            <person name="Culley D."/>
            <person name="Magnuson J.K."/>
            <person name="James T.Y."/>
            <person name="O'Malley M.A."/>
            <person name="Stajich J.E."/>
            <person name="Spatafora J.W."/>
            <person name="Visel A."/>
            <person name="Grigoriev I.V."/>
        </authorList>
    </citation>
    <scope>NUCLEOTIDE SEQUENCE [LARGE SCALE GENOMIC DNA]</scope>
    <source>
        <strain evidence="5 6">NRRL 1336</strain>
    </source>
</reference>
<evidence type="ECO:0000313" key="6">
    <source>
        <dbReference type="Proteomes" id="UP000193560"/>
    </source>
</evidence>
<feature type="compositionally biased region" description="Polar residues" evidence="3">
    <location>
        <begin position="1"/>
        <end position="13"/>
    </location>
</feature>
<keyword evidence="6" id="KW-1185">Reference proteome</keyword>
<sequence length="876" mass="97693">MSNKSDIVNSRTGVKSAESKTVKPASTVSSDTGNPDTNGKETKQLSAVPAPIPSTSPWKIHKQENGGIPTKISDNSSKSDQHETDTTFWPAPNESTATLDGDNQDIKKEKFATKGRAQWKHLTPTITHATPTPGKSSAAAGGREGGGQKSKKSASSKSRSNKPKKNDGSKSDKSSTSSSNLEKQKSSTTESVSNKVGDDNRGKRNKQDGNQQRTKGSSSRGGGGGNQRQSNGQRRNTSAGNTYTTNLNGMDRRRHSNYHPTVDSFYPAYVNVDEETLKTYILQQIEYYFSIDNLCKDMFLRGKMDSEGYVDLSLLANFNRVKGLTTDLGLIKESLKDSQLLQVKGEKIRKHEGWENWVLPPPTTVPPAHPEPQHPGTTAADIVKHSPKPSTPTKSSIGTYGHLEKTAASSTGSLNGVTNNNKHGQPQSHAGDADLDENDDDLFDFEEDDEDWQDDRRPNTVKKYYLSGEDSEDDELDEDTIARIMIVTQRNNRGDRSHASFDRAKMNDDLSEMINEGLHEYEAGLHRHDQLTKSKVNTIDQEHFDRLSANQKQVNHNGEQVGGQMSSSKIVMAKNIQTKKPRFYPVQRESLPFYNHELSGATMKTIPSAATGGNHMVADDEYGHVGWVIGDQAYHYDPNDIYSSSLGKSPLASSFTSMPATTTATMATASYLSPASGNGSGHPHASSLDTLVKTIPSDSSQHPSHSLLREKGFVQQKYYKYHAKALKERKRQGVGQSQEMNTLFRFWSHFLRDHFNKRMYNEFKRLAVDDANHDYRYGLECLFRFYSYGLEKRYQRATFEDFQDLTLADYDTGHLYGLEKFWAYLYYRKDKKKRDVKPSEKLASLLANYTSAKDFKNAKPPPAVSSTFTIPHHHHS</sequence>
<evidence type="ECO:0000313" key="5">
    <source>
        <dbReference type="EMBL" id="ORZ07604.1"/>
    </source>
</evidence>
<feature type="compositionally biased region" description="Basic and acidic residues" evidence="3">
    <location>
        <begin position="164"/>
        <end position="173"/>
    </location>
</feature>
<dbReference type="GO" id="GO:0048255">
    <property type="term" value="P:mRNA stabilization"/>
    <property type="evidence" value="ECO:0007669"/>
    <property type="project" value="InterPro"/>
</dbReference>
<feature type="region of interest" description="Disordered" evidence="3">
    <location>
        <begin position="856"/>
        <end position="876"/>
    </location>
</feature>
<dbReference type="Pfam" id="PF05383">
    <property type="entry name" value="La"/>
    <property type="match status" value="1"/>
</dbReference>
<dbReference type="CDD" id="cd07323">
    <property type="entry name" value="LAM"/>
    <property type="match status" value="1"/>
</dbReference>
<dbReference type="GO" id="GO:0045727">
    <property type="term" value="P:positive regulation of translation"/>
    <property type="evidence" value="ECO:0007669"/>
    <property type="project" value="TreeGrafter"/>
</dbReference>
<evidence type="ECO:0000256" key="3">
    <source>
        <dbReference type="SAM" id="MobiDB-lite"/>
    </source>
</evidence>
<feature type="compositionally biased region" description="Polar residues" evidence="3">
    <location>
        <begin position="24"/>
        <end position="37"/>
    </location>
</feature>
<feature type="domain" description="HTH La-type RNA-binding" evidence="4">
    <location>
        <begin position="271"/>
        <end position="360"/>
    </location>
</feature>
<protein>
    <recommendedName>
        <fullName evidence="4">HTH La-type RNA-binding domain-containing protein</fullName>
    </recommendedName>
</protein>
<gene>
    <name evidence="5" type="ORF">BCR42DRAFT_425849</name>
</gene>
<evidence type="ECO:0000256" key="1">
    <source>
        <dbReference type="ARBA" id="ARBA00022884"/>
    </source>
</evidence>
<dbReference type="GO" id="GO:0010494">
    <property type="term" value="C:cytoplasmic stress granule"/>
    <property type="evidence" value="ECO:0007669"/>
    <property type="project" value="TreeGrafter"/>
</dbReference>
<accession>A0A1X2I3F9</accession>
<dbReference type="Proteomes" id="UP000193560">
    <property type="component" value="Unassembled WGS sequence"/>
</dbReference>
<dbReference type="STRING" id="90262.A0A1X2I3F9"/>
<feature type="compositionally biased region" description="Low complexity" evidence="3">
    <location>
        <begin position="227"/>
        <end position="238"/>
    </location>
</feature>
<feature type="region of interest" description="Disordered" evidence="3">
    <location>
        <begin position="1"/>
        <end position="258"/>
    </location>
</feature>
<dbReference type="InterPro" id="IPR045180">
    <property type="entry name" value="La_dom_prot"/>
</dbReference>
<dbReference type="PROSITE" id="PS50961">
    <property type="entry name" value="HTH_LA"/>
    <property type="match status" value="1"/>
</dbReference>
<evidence type="ECO:0000256" key="2">
    <source>
        <dbReference type="PROSITE-ProRule" id="PRU00332"/>
    </source>
</evidence>
<evidence type="ECO:0000259" key="4">
    <source>
        <dbReference type="PROSITE" id="PS50961"/>
    </source>
</evidence>
<dbReference type="EMBL" id="MCGE01000034">
    <property type="protein sequence ID" value="ORZ07604.1"/>
    <property type="molecule type" value="Genomic_DNA"/>
</dbReference>
<feature type="compositionally biased region" description="Basic residues" evidence="3">
    <location>
        <begin position="149"/>
        <end position="163"/>
    </location>
</feature>
<keyword evidence="1 2" id="KW-0694">RNA-binding</keyword>
<dbReference type="InterPro" id="IPR006630">
    <property type="entry name" value="La_HTH"/>
</dbReference>
<dbReference type="PANTHER" id="PTHR22792">
    <property type="entry name" value="LUPUS LA PROTEIN-RELATED"/>
    <property type="match status" value="1"/>
</dbReference>
<proteinExistence type="predicted"/>
<dbReference type="FunFam" id="1.10.10.10:FF:000131">
    <property type="entry name" value="la-related protein 1B isoform X2"/>
    <property type="match status" value="1"/>
</dbReference>
<feature type="compositionally biased region" description="Pro residues" evidence="3">
    <location>
        <begin position="359"/>
        <end position="370"/>
    </location>
</feature>
<dbReference type="Gene3D" id="1.10.10.10">
    <property type="entry name" value="Winged helix-like DNA-binding domain superfamily/Winged helix DNA-binding domain"/>
    <property type="match status" value="1"/>
</dbReference>
<feature type="compositionally biased region" description="Acidic residues" evidence="3">
    <location>
        <begin position="433"/>
        <end position="442"/>
    </location>
</feature>
<dbReference type="GO" id="GO:0000339">
    <property type="term" value="F:RNA cap binding"/>
    <property type="evidence" value="ECO:0007669"/>
    <property type="project" value="InterPro"/>
</dbReference>
<feature type="compositionally biased region" description="Polar residues" evidence="3">
    <location>
        <begin position="239"/>
        <end position="248"/>
    </location>
</feature>
<dbReference type="InterPro" id="IPR006607">
    <property type="entry name" value="DM15"/>
</dbReference>